<evidence type="ECO:0000256" key="6">
    <source>
        <dbReference type="ARBA" id="ARBA00037226"/>
    </source>
</evidence>
<evidence type="ECO:0000256" key="4">
    <source>
        <dbReference type="ARBA" id="ARBA00023128"/>
    </source>
</evidence>
<dbReference type="InterPro" id="IPR000235">
    <property type="entry name" value="Ribosomal_uS7"/>
</dbReference>
<evidence type="ECO:0000256" key="5">
    <source>
        <dbReference type="ARBA" id="ARBA00023274"/>
    </source>
</evidence>
<evidence type="ECO:0000313" key="11">
    <source>
        <dbReference type="Proteomes" id="UP000800041"/>
    </source>
</evidence>
<feature type="compositionally biased region" description="Basic and acidic residues" evidence="8">
    <location>
        <begin position="41"/>
        <end position="52"/>
    </location>
</feature>
<dbReference type="GO" id="GO:0005739">
    <property type="term" value="C:mitochondrion"/>
    <property type="evidence" value="ECO:0007669"/>
    <property type="project" value="UniProtKB-SubCell"/>
</dbReference>
<protein>
    <recommendedName>
        <fullName evidence="7">Small ribosomal subunit protein uS7m</fullName>
    </recommendedName>
</protein>
<evidence type="ECO:0000256" key="7">
    <source>
        <dbReference type="ARBA" id="ARBA00039306"/>
    </source>
</evidence>
<dbReference type="AlphaFoldDB" id="A0A6G1HG31"/>
<evidence type="ECO:0000256" key="3">
    <source>
        <dbReference type="ARBA" id="ARBA00022980"/>
    </source>
</evidence>
<evidence type="ECO:0000259" key="9">
    <source>
        <dbReference type="Pfam" id="PF00177"/>
    </source>
</evidence>
<keyword evidence="4" id="KW-0496">Mitochondrion</keyword>
<dbReference type="Gene3D" id="1.10.455.10">
    <property type="entry name" value="Ribosomal protein S7 domain"/>
    <property type="match status" value="1"/>
</dbReference>
<gene>
    <name evidence="10" type="ORF">K402DRAFT_388617</name>
</gene>
<keyword evidence="5" id="KW-0687">Ribonucleoprotein</keyword>
<feature type="region of interest" description="Disordered" evidence="8">
    <location>
        <begin position="39"/>
        <end position="61"/>
    </location>
</feature>
<evidence type="ECO:0000313" key="10">
    <source>
        <dbReference type="EMBL" id="KAF1992044.1"/>
    </source>
</evidence>
<comment type="similarity">
    <text evidence="2">Belongs to the universal ribosomal protein uS7 family.</text>
</comment>
<organism evidence="10 11">
    <name type="scientific">Aulographum hederae CBS 113979</name>
    <dbReference type="NCBI Taxonomy" id="1176131"/>
    <lineage>
        <taxon>Eukaryota</taxon>
        <taxon>Fungi</taxon>
        <taxon>Dikarya</taxon>
        <taxon>Ascomycota</taxon>
        <taxon>Pezizomycotina</taxon>
        <taxon>Dothideomycetes</taxon>
        <taxon>Pleosporomycetidae</taxon>
        <taxon>Aulographales</taxon>
        <taxon>Aulographaceae</taxon>
    </lineage>
</organism>
<proteinExistence type="inferred from homology"/>
<accession>A0A6G1HG31</accession>
<dbReference type="OrthoDB" id="9972728at2759"/>
<dbReference type="InterPro" id="IPR047988">
    <property type="entry name" value="Ribosomal_uS7m_fungi"/>
</dbReference>
<keyword evidence="11" id="KW-1185">Reference proteome</keyword>
<evidence type="ECO:0000256" key="8">
    <source>
        <dbReference type="SAM" id="MobiDB-lite"/>
    </source>
</evidence>
<sequence>MPPRIPFLSAPRALSVRSRPIAPANQCLLLARRQTQCRNYSDPKKDLPKADGLKGPNTETLPSISEEAASMASTAGTEGPDLEQGTPVEEVVQNDKEAIDKLPQVMKDDVKNKNGTRSYSTFASSGRQYSTSAIQRQEITKQPGTLAQNDIIAMTRQQEAEEARLIEEYSLDRELANMAEPEAVVEDLSGLKFGMPKMPLPPGSHYKDRYDPLVDQLVGLMIQDGKKSIAQQNVAIILNHLRTAPPPTYSPIRPMLPGAPPPSHLPLNPVLYLTVAIDSVAPLLRIKAIRGAAGGGMALQLPSPLGLRQRRRTAITWILDQASKRQNRGSGKGTFAHRVADELIAVVEGKSSVWERRGAIHKLAVSARANILDVRKRR</sequence>
<dbReference type="GO" id="GO:0005840">
    <property type="term" value="C:ribosome"/>
    <property type="evidence" value="ECO:0007669"/>
    <property type="project" value="UniProtKB-KW"/>
</dbReference>
<dbReference type="GO" id="GO:0006412">
    <property type="term" value="P:translation"/>
    <property type="evidence" value="ECO:0007669"/>
    <property type="project" value="InterPro"/>
</dbReference>
<dbReference type="InterPro" id="IPR023798">
    <property type="entry name" value="Ribosomal_uS7_dom"/>
</dbReference>
<dbReference type="SUPFAM" id="SSF47973">
    <property type="entry name" value="Ribosomal protein S7"/>
    <property type="match status" value="1"/>
</dbReference>
<dbReference type="InterPro" id="IPR036823">
    <property type="entry name" value="Ribosomal_uS7_dom_sf"/>
</dbReference>
<name>A0A6G1HG31_9PEZI</name>
<feature type="domain" description="Small ribosomal subunit protein uS7" evidence="9">
    <location>
        <begin position="198"/>
        <end position="368"/>
    </location>
</feature>
<evidence type="ECO:0000256" key="2">
    <source>
        <dbReference type="ARBA" id="ARBA00007151"/>
    </source>
</evidence>
<dbReference type="Pfam" id="PF00177">
    <property type="entry name" value="Ribosomal_S7"/>
    <property type="match status" value="1"/>
</dbReference>
<keyword evidence="3 10" id="KW-0689">Ribosomal protein</keyword>
<comment type="function">
    <text evidence="6">Component of the mitochondrial ribosome (mitoribosome), a dedicated translation machinery responsible for the synthesis of mitochondrial genome-encoded proteins, including at least some of the essential transmembrane subunits of the mitochondrial respiratory chain. The mitoribosomes are attached to the mitochondrial inner membrane and translation products are cotranslationally integrated into the membrane.</text>
</comment>
<reference evidence="10" key="1">
    <citation type="journal article" date="2020" name="Stud. Mycol.">
        <title>101 Dothideomycetes genomes: a test case for predicting lifestyles and emergence of pathogens.</title>
        <authorList>
            <person name="Haridas S."/>
            <person name="Albert R."/>
            <person name="Binder M."/>
            <person name="Bloem J."/>
            <person name="Labutti K."/>
            <person name="Salamov A."/>
            <person name="Andreopoulos B."/>
            <person name="Baker S."/>
            <person name="Barry K."/>
            <person name="Bills G."/>
            <person name="Bluhm B."/>
            <person name="Cannon C."/>
            <person name="Castanera R."/>
            <person name="Culley D."/>
            <person name="Daum C."/>
            <person name="Ezra D."/>
            <person name="Gonzalez J."/>
            <person name="Henrissat B."/>
            <person name="Kuo A."/>
            <person name="Liang C."/>
            <person name="Lipzen A."/>
            <person name="Lutzoni F."/>
            <person name="Magnuson J."/>
            <person name="Mondo S."/>
            <person name="Nolan M."/>
            <person name="Ohm R."/>
            <person name="Pangilinan J."/>
            <person name="Park H.-J."/>
            <person name="Ramirez L."/>
            <person name="Alfaro M."/>
            <person name="Sun H."/>
            <person name="Tritt A."/>
            <person name="Yoshinaga Y."/>
            <person name="Zwiers L.-H."/>
            <person name="Turgeon B."/>
            <person name="Goodwin S."/>
            <person name="Spatafora J."/>
            <person name="Crous P."/>
            <person name="Grigoriev I."/>
        </authorList>
    </citation>
    <scope>NUCLEOTIDE SEQUENCE</scope>
    <source>
        <strain evidence="10">CBS 113979</strain>
    </source>
</reference>
<dbReference type="CDD" id="cd14868">
    <property type="entry name" value="uS7_Mitochondria_Fungi"/>
    <property type="match status" value="1"/>
</dbReference>
<evidence type="ECO:0000256" key="1">
    <source>
        <dbReference type="ARBA" id="ARBA00004173"/>
    </source>
</evidence>
<dbReference type="PANTHER" id="PTHR11205">
    <property type="entry name" value="RIBOSOMAL PROTEIN S7"/>
    <property type="match status" value="1"/>
</dbReference>
<dbReference type="EMBL" id="ML977138">
    <property type="protein sequence ID" value="KAF1992044.1"/>
    <property type="molecule type" value="Genomic_DNA"/>
</dbReference>
<dbReference type="GO" id="GO:1990904">
    <property type="term" value="C:ribonucleoprotein complex"/>
    <property type="evidence" value="ECO:0007669"/>
    <property type="project" value="UniProtKB-KW"/>
</dbReference>
<dbReference type="FunFam" id="1.10.455.10:FF:000006">
    <property type="entry name" value="37S ribosomal protein S7, mitochondrial"/>
    <property type="match status" value="1"/>
</dbReference>
<comment type="subcellular location">
    <subcellularLocation>
        <location evidence="1">Mitochondrion</location>
    </subcellularLocation>
</comment>
<feature type="region of interest" description="Disordered" evidence="8">
    <location>
        <begin position="68"/>
        <end position="87"/>
    </location>
</feature>
<dbReference type="Proteomes" id="UP000800041">
    <property type="component" value="Unassembled WGS sequence"/>
</dbReference>